<accession>A0A411AWD7</accession>
<name>A0A411AWD7_9CAUD</name>
<sequence length="115" mass="13663">MLGVSETAEYIFSLLENQPKRVSLHDIQQVHGLGYELIPYRWRIWRKQFMLDGGYFFCMQAADEAFRLLGFTNGKKFCEYMLSVGYTEAKAEFIKRAEKFINPARHILMQEYYND</sequence>
<gene>
    <name evidence="1" type="ORF">Stuart_7</name>
</gene>
<protein>
    <submittedName>
        <fullName evidence="1">Uncharacterized protein</fullName>
    </submittedName>
</protein>
<keyword evidence="2" id="KW-1185">Reference proteome</keyword>
<evidence type="ECO:0000313" key="2">
    <source>
        <dbReference type="Proteomes" id="UP000290695"/>
    </source>
</evidence>
<evidence type="ECO:0000313" key="1">
    <source>
        <dbReference type="EMBL" id="QAX92412.1"/>
    </source>
</evidence>
<dbReference type="Proteomes" id="UP000290695">
    <property type="component" value="Segment"/>
</dbReference>
<proteinExistence type="predicted"/>
<dbReference type="EMBL" id="MK387869">
    <property type="protein sequence ID" value="QAX92412.1"/>
    <property type="molecule type" value="Genomic_DNA"/>
</dbReference>
<reference evidence="2" key="1">
    <citation type="submission" date="2019-01" db="EMBL/GenBank/DDBJ databases">
        <title>PS3, a novel KP34virus infecting Providencia stuartii with a tail spike-associated depolymerase that enhances serum-mediated killing.</title>
        <authorList>
            <person name="Oliveira H."/>
            <person name="Mendes B."/>
            <person name="Lobocka M."/>
            <person name="Azeredo J."/>
        </authorList>
    </citation>
    <scope>NUCLEOTIDE SEQUENCE [LARGE SCALE GENOMIC DNA]</scope>
</reference>
<organism evidence="1 2">
    <name type="scientific">Providencia phage vB_PstP_PS3</name>
    <dbReference type="NCBI Taxonomy" id="2848038"/>
    <lineage>
        <taxon>Viruses</taxon>
        <taxon>Duplodnaviria</taxon>
        <taxon>Heunggongvirae</taxon>
        <taxon>Uroviricota</taxon>
        <taxon>Caudoviricetes</taxon>
        <taxon>Autographivirales</taxon>
        <taxon>Autoscriptoviridae</taxon>
        <taxon>Slopekvirinae</taxon>
        <taxon>Kakivirus</taxon>
        <taxon>Kakivirus PS3</taxon>
    </lineage>
</organism>